<evidence type="ECO:0000256" key="1">
    <source>
        <dbReference type="SAM" id="MobiDB-lite"/>
    </source>
</evidence>
<feature type="domain" description="Piwi" evidence="2">
    <location>
        <begin position="441"/>
        <end position="546"/>
    </location>
</feature>
<dbReference type="InterPro" id="IPR032473">
    <property type="entry name" value="Argonaute_Mid_dom"/>
</dbReference>
<dbReference type="Proteomes" id="UP000298030">
    <property type="component" value="Unassembled WGS sequence"/>
</dbReference>
<evidence type="ECO:0000313" key="4">
    <source>
        <dbReference type="Proteomes" id="UP000298030"/>
    </source>
</evidence>
<dbReference type="InterPro" id="IPR036397">
    <property type="entry name" value="RNaseH_sf"/>
</dbReference>
<dbReference type="Gene3D" id="3.30.420.10">
    <property type="entry name" value="Ribonuclease H-like superfamily/Ribonuclease H"/>
    <property type="match status" value="1"/>
</dbReference>
<evidence type="ECO:0000313" key="3">
    <source>
        <dbReference type="EMBL" id="TEB24718.1"/>
    </source>
</evidence>
<dbReference type="InterPro" id="IPR003165">
    <property type="entry name" value="Piwi"/>
</dbReference>
<sequence length="889" mass="97842">HLGRIICRAPQPSNHQGPPVRVAHRSSHREDRTTFNVPLPQANGGANPTRPPKVFKVKITLAATINPELLNRFVHGQQSHDDEATTAITACNVALRMEPNMNFPFNTRSFFIEGLEKRAIGAGLELWRGLFQSFRPGPEKVFINVDIATGLMYRQGPLIGLCLEVIGQSNPNYLSPQQGLPDHIRMKLERFIKGVQVIVEGTHQSGCPCPLRNTSSRNSGVHLPTPTYCVPRWKDCDGPAGGLHGALWTDRPEADPPSQDERRPHLLQEDPRRTIRDHPTRHSGELSALWLWYRNLTGRVVSGIRSISIPLCPRINVNTSRGPMEVNGRVLNAPKMIYGQNVQVPLRVAYGAHRLSFQGPRNGAWNMAQKKLWRPCAPIREWIVVVYENQNRFNNDRVQGMVQGLVTEARNVGITFSSNTPLVRYENGNGNIGEKKVGPTLYVVVLPENGDEIYTAVKHFGDVTQGVATQCLKSNKCARANAQYWANVLLKVNVKLGGVNSIPDPALASSLADPAIPTIVMGADVIHPAPGADGRPSFTALVSSVDRHCAKYIATDRVQEGRREIISDLKEMAVHCLNNYVNYSASRGEGTEIEASEVDLLPSVALQMVFPKANSQVIEQELTLLKKALDECDMKAAKLPLLSSASGTIFGQFKPVNDADKDRSGNAPAGLVVDRDIGHPIEFDFYLQSHGGLLGRAGRRITRFCTMRTCSSAHYFCPSLFEAGIDSYVHHFAVPMPFKPSRFRFATSTPATRSVSIPAPVYYADIVCARAKTHYDPNQGGLFSDSGTVTSQGAAQNLQAFRAHFKPLSDEVSFHPKAPANPIQLDAASSRAQSSNLPGLSYLNNQPLFTLPPSISSFILTPTNLESSFHFTHTPPRFTSLVSISHVYY</sequence>
<organism evidence="3 4">
    <name type="scientific">Coprinellus micaceus</name>
    <name type="common">Glistening ink-cap mushroom</name>
    <name type="synonym">Coprinus micaceus</name>
    <dbReference type="NCBI Taxonomy" id="71717"/>
    <lineage>
        <taxon>Eukaryota</taxon>
        <taxon>Fungi</taxon>
        <taxon>Dikarya</taxon>
        <taxon>Basidiomycota</taxon>
        <taxon>Agaricomycotina</taxon>
        <taxon>Agaricomycetes</taxon>
        <taxon>Agaricomycetidae</taxon>
        <taxon>Agaricales</taxon>
        <taxon>Agaricineae</taxon>
        <taxon>Psathyrellaceae</taxon>
        <taxon>Coprinellus</taxon>
    </lineage>
</organism>
<dbReference type="Pfam" id="PF08699">
    <property type="entry name" value="ArgoL1"/>
    <property type="match status" value="1"/>
</dbReference>
<comment type="caution">
    <text evidence="3">The sequence shown here is derived from an EMBL/GenBank/DDBJ whole genome shotgun (WGS) entry which is preliminary data.</text>
</comment>
<dbReference type="SMART" id="SM00950">
    <property type="entry name" value="Piwi"/>
    <property type="match status" value="1"/>
</dbReference>
<dbReference type="InterPro" id="IPR012337">
    <property type="entry name" value="RNaseH-like_sf"/>
</dbReference>
<dbReference type="GO" id="GO:0003676">
    <property type="term" value="F:nucleic acid binding"/>
    <property type="evidence" value="ECO:0007669"/>
    <property type="project" value="InterPro"/>
</dbReference>
<dbReference type="PANTHER" id="PTHR22891">
    <property type="entry name" value="EUKARYOTIC TRANSLATION INITIATION FACTOR 2C"/>
    <property type="match status" value="1"/>
</dbReference>
<name>A0A4Y7SSV1_COPMI</name>
<dbReference type="EMBL" id="QPFP01000064">
    <property type="protein sequence ID" value="TEB24718.1"/>
    <property type="molecule type" value="Genomic_DNA"/>
</dbReference>
<evidence type="ECO:0000259" key="2">
    <source>
        <dbReference type="PROSITE" id="PS50822"/>
    </source>
</evidence>
<dbReference type="Gene3D" id="3.40.50.2300">
    <property type="match status" value="1"/>
</dbReference>
<gene>
    <name evidence="3" type="ORF">FA13DRAFT_1907530</name>
</gene>
<keyword evidence="4" id="KW-1185">Reference proteome</keyword>
<proteinExistence type="predicted"/>
<dbReference type="InterPro" id="IPR014811">
    <property type="entry name" value="ArgoL1"/>
</dbReference>
<dbReference type="PROSITE" id="PS50822">
    <property type="entry name" value="PIWI"/>
    <property type="match status" value="1"/>
</dbReference>
<dbReference type="Pfam" id="PF02171">
    <property type="entry name" value="Piwi"/>
    <property type="match status" value="1"/>
</dbReference>
<dbReference type="SMART" id="SM01163">
    <property type="entry name" value="DUF1785"/>
    <property type="match status" value="1"/>
</dbReference>
<reference evidence="3 4" key="1">
    <citation type="journal article" date="2019" name="Nat. Ecol. Evol.">
        <title>Megaphylogeny resolves global patterns of mushroom evolution.</title>
        <authorList>
            <person name="Varga T."/>
            <person name="Krizsan K."/>
            <person name="Foldi C."/>
            <person name="Dima B."/>
            <person name="Sanchez-Garcia M."/>
            <person name="Sanchez-Ramirez S."/>
            <person name="Szollosi G.J."/>
            <person name="Szarkandi J.G."/>
            <person name="Papp V."/>
            <person name="Albert L."/>
            <person name="Andreopoulos W."/>
            <person name="Angelini C."/>
            <person name="Antonin V."/>
            <person name="Barry K.W."/>
            <person name="Bougher N.L."/>
            <person name="Buchanan P."/>
            <person name="Buyck B."/>
            <person name="Bense V."/>
            <person name="Catcheside P."/>
            <person name="Chovatia M."/>
            <person name="Cooper J."/>
            <person name="Damon W."/>
            <person name="Desjardin D."/>
            <person name="Finy P."/>
            <person name="Geml J."/>
            <person name="Haridas S."/>
            <person name="Hughes K."/>
            <person name="Justo A."/>
            <person name="Karasinski D."/>
            <person name="Kautmanova I."/>
            <person name="Kiss B."/>
            <person name="Kocsube S."/>
            <person name="Kotiranta H."/>
            <person name="LaButti K.M."/>
            <person name="Lechner B.E."/>
            <person name="Liimatainen K."/>
            <person name="Lipzen A."/>
            <person name="Lukacs Z."/>
            <person name="Mihaltcheva S."/>
            <person name="Morgado L.N."/>
            <person name="Niskanen T."/>
            <person name="Noordeloos M.E."/>
            <person name="Ohm R.A."/>
            <person name="Ortiz-Santana B."/>
            <person name="Ovrebo C."/>
            <person name="Racz N."/>
            <person name="Riley R."/>
            <person name="Savchenko A."/>
            <person name="Shiryaev A."/>
            <person name="Soop K."/>
            <person name="Spirin V."/>
            <person name="Szebenyi C."/>
            <person name="Tomsovsky M."/>
            <person name="Tulloss R.E."/>
            <person name="Uehling J."/>
            <person name="Grigoriev I.V."/>
            <person name="Vagvolgyi C."/>
            <person name="Papp T."/>
            <person name="Martin F.M."/>
            <person name="Miettinen O."/>
            <person name="Hibbett D.S."/>
            <person name="Nagy L.G."/>
        </authorList>
    </citation>
    <scope>NUCLEOTIDE SEQUENCE [LARGE SCALE GENOMIC DNA]</scope>
    <source>
        <strain evidence="3 4">FP101781</strain>
    </source>
</reference>
<dbReference type="OrthoDB" id="10252740at2759"/>
<dbReference type="SUPFAM" id="SSF53098">
    <property type="entry name" value="Ribonuclease H-like"/>
    <property type="match status" value="1"/>
</dbReference>
<feature type="non-terminal residue" evidence="3">
    <location>
        <position position="1"/>
    </location>
</feature>
<accession>A0A4Y7SSV1</accession>
<dbReference type="Pfam" id="PF16487">
    <property type="entry name" value="ArgoMid"/>
    <property type="match status" value="1"/>
</dbReference>
<feature type="compositionally biased region" description="Basic and acidic residues" evidence="1">
    <location>
        <begin position="250"/>
        <end position="280"/>
    </location>
</feature>
<feature type="region of interest" description="Disordered" evidence="1">
    <location>
        <begin position="244"/>
        <end position="280"/>
    </location>
</feature>
<protein>
    <recommendedName>
        <fullName evidence="2">Piwi domain-containing protein</fullName>
    </recommendedName>
</protein>
<dbReference type="STRING" id="71717.A0A4Y7SSV1"/>
<dbReference type="AlphaFoldDB" id="A0A4Y7SSV1"/>
<feature type="region of interest" description="Disordered" evidence="1">
    <location>
        <begin position="1"/>
        <end position="51"/>
    </location>
</feature>